<evidence type="ECO:0000313" key="2">
    <source>
        <dbReference type="EMBL" id="GLC27887.1"/>
    </source>
</evidence>
<dbReference type="EMBL" id="BRXS01000007">
    <property type="protein sequence ID" value="GLC27887.1"/>
    <property type="molecule type" value="Genomic_DNA"/>
</dbReference>
<dbReference type="Proteomes" id="UP001161325">
    <property type="component" value="Unassembled WGS sequence"/>
</dbReference>
<keyword evidence="1" id="KW-0732">Signal</keyword>
<evidence type="ECO:0000313" key="3">
    <source>
        <dbReference type="Proteomes" id="UP001161325"/>
    </source>
</evidence>
<name>A0AA37QCP9_9BACT</name>
<organism evidence="2 3">
    <name type="scientific">Roseisolibacter agri</name>
    <dbReference type="NCBI Taxonomy" id="2014610"/>
    <lineage>
        <taxon>Bacteria</taxon>
        <taxon>Pseudomonadati</taxon>
        <taxon>Gemmatimonadota</taxon>
        <taxon>Gemmatimonadia</taxon>
        <taxon>Gemmatimonadales</taxon>
        <taxon>Gemmatimonadaceae</taxon>
        <taxon>Roseisolibacter</taxon>
    </lineage>
</organism>
<sequence length="245" mass="26025">MRPYPPAALLGALLLPAVAAAQTTFTIDSLGPATNGGEPRFQGGVALSLGQPVHEFRQYVADGIGASGHALYRLGGSGAFAMRVDAGFVQYGSETKRIPWNDNVGRVTVDLTTRNNIFWAGVGPHLMVPRGPVRPYVTGSVGFAVFNTNSSIRDRDSDQEIASDNNATDGTWAMSGGGGLLIPVARNARSLFFLDLGARYHRNGRVTYLREGGITDLPGGGVQYDKIRSEGDLWTFQIGVSVGGR</sequence>
<accession>A0AA37QCP9</accession>
<proteinExistence type="predicted"/>
<dbReference type="InterPro" id="IPR011250">
    <property type="entry name" value="OMP/PagP_B-barrel"/>
</dbReference>
<protein>
    <recommendedName>
        <fullName evidence="4">Outer membrane protein beta-barrel domain-containing protein</fullName>
    </recommendedName>
</protein>
<feature type="chain" id="PRO_5041286882" description="Outer membrane protein beta-barrel domain-containing protein" evidence="1">
    <location>
        <begin position="22"/>
        <end position="245"/>
    </location>
</feature>
<gene>
    <name evidence="2" type="ORF">rosag_44000</name>
</gene>
<dbReference type="Gene3D" id="2.40.160.20">
    <property type="match status" value="1"/>
</dbReference>
<keyword evidence="3" id="KW-1185">Reference proteome</keyword>
<comment type="caution">
    <text evidence="2">The sequence shown here is derived from an EMBL/GenBank/DDBJ whole genome shotgun (WGS) entry which is preliminary data.</text>
</comment>
<dbReference type="SUPFAM" id="SSF56925">
    <property type="entry name" value="OMPA-like"/>
    <property type="match status" value="1"/>
</dbReference>
<evidence type="ECO:0008006" key="4">
    <source>
        <dbReference type="Google" id="ProtNLM"/>
    </source>
</evidence>
<feature type="signal peptide" evidence="1">
    <location>
        <begin position="1"/>
        <end position="21"/>
    </location>
</feature>
<evidence type="ECO:0000256" key="1">
    <source>
        <dbReference type="SAM" id="SignalP"/>
    </source>
</evidence>
<dbReference type="RefSeq" id="WP_284352316.1">
    <property type="nucleotide sequence ID" value="NZ_BRXS01000007.1"/>
</dbReference>
<dbReference type="AlphaFoldDB" id="A0AA37QCP9"/>
<reference evidence="2" key="1">
    <citation type="submission" date="2022-08" db="EMBL/GenBank/DDBJ databases">
        <title>Draft genome sequencing of Roseisolibacter agri AW1220.</title>
        <authorList>
            <person name="Tobiishi Y."/>
            <person name="Tonouchi A."/>
        </authorList>
    </citation>
    <scope>NUCLEOTIDE SEQUENCE</scope>
    <source>
        <strain evidence="2">AW1220</strain>
    </source>
</reference>